<keyword evidence="1" id="KW-1133">Transmembrane helix</keyword>
<evidence type="ECO:0000256" key="1">
    <source>
        <dbReference type="SAM" id="Phobius"/>
    </source>
</evidence>
<accession>A0ABS2P2L8</accession>
<reference evidence="2 3" key="1">
    <citation type="submission" date="2021-01" db="EMBL/GenBank/DDBJ databases">
        <title>Genomic Encyclopedia of Type Strains, Phase IV (KMG-IV): sequencing the most valuable type-strain genomes for metagenomic binning, comparative biology and taxonomic classification.</title>
        <authorList>
            <person name="Goeker M."/>
        </authorList>
    </citation>
    <scope>NUCLEOTIDE SEQUENCE [LARGE SCALE GENOMIC DNA]</scope>
    <source>
        <strain evidence="2 3">DSM 25879</strain>
    </source>
</reference>
<keyword evidence="1" id="KW-0472">Membrane</keyword>
<organism evidence="2 3">
    <name type="scientific">Sutcliffiella tianshenii</name>
    <dbReference type="NCBI Taxonomy" id="1463404"/>
    <lineage>
        <taxon>Bacteria</taxon>
        <taxon>Bacillati</taxon>
        <taxon>Bacillota</taxon>
        <taxon>Bacilli</taxon>
        <taxon>Bacillales</taxon>
        <taxon>Bacillaceae</taxon>
        <taxon>Sutcliffiella</taxon>
    </lineage>
</organism>
<gene>
    <name evidence="2" type="ORF">JOC95_003069</name>
</gene>
<feature type="transmembrane region" description="Helical" evidence="1">
    <location>
        <begin position="31"/>
        <end position="49"/>
    </location>
</feature>
<dbReference type="Proteomes" id="UP000737402">
    <property type="component" value="Unassembled WGS sequence"/>
</dbReference>
<evidence type="ECO:0000313" key="2">
    <source>
        <dbReference type="EMBL" id="MBM7621196.1"/>
    </source>
</evidence>
<sequence length="54" mass="6770">MNIPGIFFVVIILYLFRIVFDKKYTRKYWEVCLDVGVTFLMIIIFQYFMKWLFF</sequence>
<comment type="caution">
    <text evidence="2">The sequence shown here is derived from an EMBL/GenBank/DDBJ whole genome shotgun (WGS) entry which is preliminary data.</text>
</comment>
<name>A0ABS2P2L8_9BACI</name>
<proteinExistence type="predicted"/>
<dbReference type="EMBL" id="JAFBED010000006">
    <property type="protein sequence ID" value="MBM7621196.1"/>
    <property type="molecule type" value="Genomic_DNA"/>
</dbReference>
<feature type="transmembrane region" description="Helical" evidence="1">
    <location>
        <begin position="6"/>
        <end position="24"/>
    </location>
</feature>
<keyword evidence="1" id="KW-0812">Transmembrane</keyword>
<protein>
    <submittedName>
        <fullName evidence="2">Uncharacterized protein</fullName>
    </submittedName>
</protein>
<evidence type="ECO:0000313" key="3">
    <source>
        <dbReference type="Proteomes" id="UP000737402"/>
    </source>
</evidence>
<keyword evidence="3" id="KW-1185">Reference proteome</keyword>